<evidence type="ECO:0000259" key="1">
    <source>
        <dbReference type="Pfam" id="PF18765"/>
    </source>
</evidence>
<sequence>MSIPTFDEMYTRLLPVWEREENREMVSWAGIFGSVGRGRAHKDSDVDIVLVMKEGVSGEPIELEQDLKAACGRDMSYLVISRNPEDGSWMWGHVPVEALLSARTVFGDPKDIEHLKQEVQKIKCCVARAQTLETFLLPDFQATRQQCLSALYALFELLDIPFSDPIRTIPAYTAFEKAEQTKKIIRDGSLDIDATVWSKIWPRLQAGDLAMWSWDVAISCAHKYLKHIFASARLADSFERGLSIDDSLYVDIAR</sequence>
<reference evidence="2" key="1">
    <citation type="journal article" date="2019" name="Environ. Microbiol.">
        <title>Fungal ecological strategies reflected in gene transcription - a case study of two litter decomposers.</title>
        <authorList>
            <person name="Barbi F."/>
            <person name="Kohler A."/>
            <person name="Barry K."/>
            <person name="Baskaran P."/>
            <person name="Daum C."/>
            <person name="Fauchery L."/>
            <person name="Ihrmark K."/>
            <person name="Kuo A."/>
            <person name="LaButti K."/>
            <person name="Lipzen A."/>
            <person name="Morin E."/>
            <person name="Grigoriev I.V."/>
            <person name="Henrissat B."/>
            <person name="Lindahl B."/>
            <person name="Martin F."/>
        </authorList>
    </citation>
    <scope>NUCLEOTIDE SEQUENCE</scope>
    <source>
        <strain evidence="2">JB14</strain>
    </source>
</reference>
<dbReference type="OrthoDB" id="5149641at2759"/>
<organism evidence="2 3">
    <name type="scientific">Gymnopus androsaceus JB14</name>
    <dbReference type="NCBI Taxonomy" id="1447944"/>
    <lineage>
        <taxon>Eukaryota</taxon>
        <taxon>Fungi</taxon>
        <taxon>Dikarya</taxon>
        <taxon>Basidiomycota</taxon>
        <taxon>Agaricomycotina</taxon>
        <taxon>Agaricomycetes</taxon>
        <taxon>Agaricomycetidae</taxon>
        <taxon>Agaricales</taxon>
        <taxon>Marasmiineae</taxon>
        <taxon>Omphalotaceae</taxon>
        <taxon>Gymnopus</taxon>
    </lineage>
</organism>
<dbReference type="SUPFAM" id="SSF81301">
    <property type="entry name" value="Nucleotidyltransferase"/>
    <property type="match status" value="1"/>
</dbReference>
<evidence type="ECO:0000313" key="3">
    <source>
        <dbReference type="Proteomes" id="UP000799118"/>
    </source>
</evidence>
<dbReference type="Pfam" id="PF18765">
    <property type="entry name" value="Polbeta"/>
    <property type="match status" value="1"/>
</dbReference>
<evidence type="ECO:0000313" key="2">
    <source>
        <dbReference type="EMBL" id="KAE9400836.1"/>
    </source>
</evidence>
<feature type="domain" description="Polymerase beta nucleotidyltransferase" evidence="1">
    <location>
        <begin position="22"/>
        <end position="80"/>
    </location>
</feature>
<proteinExistence type="predicted"/>
<dbReference type="AlphaFoldDB" id="A0A6A4HRU1"/>
<dbReference type="Gene3D" id="3.30.460.10">
    <property type="entry name" value="Beta Polymerase, domain 2"/>
    <property type="match status" value="1"/>
</dbReference>
<keyword evidence="3" id="KW-1185">Reference proteome</keyword>
<dbReference type="Proteomes" id="UP000799118">
    <property type="component" value="Unassembled WGS sequence"/>
</dbReference>
<dbReference type="CDD" id="cd05403">
    <property type="entry name" value="NT_KNTase_like"/>
    <property type="match status" value="1"/>
</dbReference>
<name>A0A6A4HRU1_9AGAR</name>
<dbReference type="InterPro" id="IPR041633">
    <property type="entry name" value="Polbeta"/>
</dbReference>
<dbReference type="EMBL" id="ML769452">
    <property type="protein sequence ID" value="KAE9400836.1"/>
    <property type="molecule type" value="Genomic_DNA"/>
</dbReference>
<accession>A0A6A4HRU1</accession>
<protein>
    <recommendedName>
        <fullName evidence="1">Polymerase beta nucleotidyltransferase domain-containing protein</fullName>
    </recommendedName>
</protein>
<gene>
    <name evidence="2" type="ORF">BT96DRAFT_1018493</name>
</gene>
<dbReference type="InterPro" id="IPR043519">
    <property type="entry name" value="NT_sf"/>
</dbReference>